<dbReference type="GO" id="GO:0009062">
    <property type="term" value="P:fatty acid catabolic process"/>
    <property type="evidence" value="ECO:0007669"/>
    <property type="project" value="TreeGrafter"/>
</dbReference>
<dbReference type="PANTHER" id="PTHR11066:SF48">
    <property type="entry name" value="ACYL-COA THIOESTERASE II"/>
    <property type="match status" value="1"/>
</dbReference>
<dbReference type="SUPFAM" id="SSF54637">
    <property type="entry name" value="Thioesterase/thiol ester dehydrase-isomerase"/>
    <property type="match status" value="1"/>
</dbReference>
<evidence type="ECO:0000313" key="2">
    <source>
        <dbReference type="EMBL" id="KHJ76009.1"/>
    </source>
</evidence>
<protein>
    <recommendedName>
        <fullName evidence="1">Acyl-CoA thioesterase-like C-terminal domain-containing protein</fullName>
    </recommendedName>
</protein>
<keyword evidence="3" id="KW-1185">Reference proteome</keyword>
<dbReference type="InterPro" id="IPR029069">
    <property type="entry name" value="HotDog_dom_sf"/>
</dbReference>
<gene>
    <name evidence="2" type="ORF">OESDEN_24372</name>
</gene>
<dbReference type="Gene3D" id="3.10.129.10">
    <property type="entry name" value="Hotdog Thioesterase"/>
    <property type="match status" value="1"/>
</dbReference>
<reference evidence="2 3" key="1">
    <citation type="submission" date="2014-03" db="EMBL/GenBank/DDBJ databases">
        <title>Draft genome of the hookworm Oesophagostomum dentatum.</title>
        <authorList>
            <person name="Mitreva M."/>
        </authorList>
    </citation>
    <scope>NUCLEOTIDE SEQUENCE [LARGE SCALE GENOMIC DNA]</scope>
    <source>
        <strain evidence="2 3">OD-Hann</strain>
    </source>
</reference>
<dbReference type="AlphaFoldDB" id="A0A0B1RTL8"/>
<dbReference type="GO" id="GO:0005782">
    <property type="term" value="C:peroxisomal matrix"/>
    <property type="evidence" value="ECO:0007669"/>
    <property type="project" value="UniProtKB-SubCell"/>
</dbReference>
<name>A0A0B1RTL8_OESDE</name>
<dbReference type="PANTHER" id="PTHR11066">
    <property type="entry name" value="ACYL-COA THIOESTERASE"/>
    <property type="match status" value="1"/>
</dbReference>
<evidence type="ECO:0000313" key="3">
    <source>
        <dbReference type="Proteomes" id="UP000053660"/>
    </source>
</evidence>
<dbReference type="EMBL" id="KN612182">
    <property type="protein sequence ID" value="KHJ76009.1"/>
    <property type="molecule type" value="Genomic_DNA"/>
</dbReference>
<dbReference type="OrthoDB" id="68328at2759"/>
<dbReference type="GO" id="GO:0047617">
    <property type="term" value="F:fatty acyl-CoA hydrolase activity"/>
    <property type="evidence" value="ECO:0007669"/>
    <property type="project" value="InterPro"/>
</dbReference>
<dbReference type="GO" id="GO:0006637">
    <property type="term" value="P:acyl-CoA metabolic process"/>
    <property type="evidence" value="ECO:0007669"/>
    <property type="project" value="InterPro"/>
</dbReference>
<dbReference type="Proteomes" id="UP000053660">
    <property type="component" value="Unassembled WGS sequence"/>
</dbReference>
<proteinExistence type="predicted"/>
<dbReference type="InterPro" id="IPR049450">
    <property type="entry name" value="ACOT8-like_C"/>
</dbReference>
<sequence>MALTLDHSIWMHNDKFRVDDWLLYENHSTIASGARTLIEGKLWTRDGRLVFSTAQEALIRAPKTEKLPENGTNGTK</sequence>
<accession>A0A0B1RTL8</accession>
<dbReference type="InterPro" id="IPR003703">
    <property type="entry name" value="Acyl_CoA_thio"/>
</dbReference>
<dbReference type="CDD" id="cd03444">
    <property type="entry name" value="Thioesterase_II_repeat1"/>
    <property type="match status" value="1"/>
</dbReference>
<dbReference type="Pfam" id="PF20789">
    <property type="entry name" value="4HBT_3C"/>
    <property type="match status" value="1"/>
</dbReference>
<evidence type="ECO:0000259" key="1">
    <source>
        <dbReference type="Pfam" id="PF20789"/>
    </source>
</evidence>
<organism evidence="2 3">
    <name type="scientific">Oesophagostomum dentatum</name>
    <name type="common">Nodular worm</name>
    <dbReference type="NCBI Taxonomy" id="61180"/>
    <lineage>
        <taxon>Eukaryota</taxon>
        <taxon>Metazoa</taxon>
        <taxon>Ecdysozoa</taxon>
        <taxon>Nematoda</taxon>
        <taxon>Chromadorea</taxon>
        <taxon>Rhabditida</taxon>
        <taxon>Rhabditina</taxon>
        <taxon>Rhabditomorpha</taxon>
        <taxon>Strongyloidea</taxon>
        <taxon>Strongylidae</taxon>
        <taxon>Oesophagostomum</taxon>
    </lineage>
</organism>
<feature type="domain" description="Acyl-CoA thioesterase-like C-terminal" evidence="1">
    <location>
        <begin position="1"/>
        <end position="59"/>
    </location>
</feature>